<gene>
    <name evidence="2" type="ORF">SAMN06265219_111151</name>
</gene>
<evidence type="ECO:0000313" key="2">
    <source>
        <dbReference type="EMBL" id="SMO82268.1"/>
    </source>
</evidence>
<keyword evidence="1" id="KW-1133">Transmembrane helix</keyword>
<dbReference type="AlphaFoldDB" id="A0A521EEE0"/>
<sequence length="528" mass="58971">MKKALKVFLIFVISVIILAVAAAFIAPYFLSDPLEETLSEEFSRQTDQDYSLTFSTFDIGVFTSSISVDSIVVESKDDNLQIRSIEARSFSINGINWFSLISQKIPSFSEIEIQSPRVKLNERTIRASSFEQKSSADSSKIPDLTQFDIIIRDGAGSIVRADSSELFSATGIDLRATQVDLNRLMDGSALLFLEDLDLTGGSLKWSLKETYYELSAEGFHFDKSGQSLNISQLALTPLLPKYEYAKARGRQIDRIQLDIPEIQLSGVNIDSLVSKQLNIDSLIISEPWLEVFRDKHRERATGPGRAKPMLHQASSAIPIALQLNGVRINKGTIIYSEHKPPSDSAGHISFNNLNATLGPFRSATHPNFKNDPLLLHVDTDFMNAGALQVDIRYPFYRTDNYHHITAKLGPIDPKQVNNMLKRVGFVEVESGMVHSLDAEYELTNVASSGEVTVLYDSLKVSFLNKRDPGDENILQKAGNFVANTFLIKSNNGGENPRVGEIDHERNEQKSIFAYWWRSLLSGLKDSIR</sequence>
<proteinExistence type="predicted"/>
<reference evidence="2 3" key="1">
    <citation type="submission" date="2017-05" db="EMBL/GenBank/DDBJ databases">
        <authorList>
            <person name="Varghese N."/>
            <person name="Submissions S."/>
        </authorList>
    </citation>
    <scope>NUCLEOTIDE SEQUENCE [LARGE SCALE GENOMIC DNA]</scope>
    <source>
        <strain evidence="2 3">DSM 21985</strain>
    </source>
</reference>
<protein>
    <recommendedName>
        <fullName evidence="4">DUF748 domain-containing protein</fullName>
    </recommendedName>
</protein>
<dbReference type="OrthoDB" id="610933at2"/>
<evidence type="ECO:0008006" key="4">
    <source>
        <dbReference type="Google" id="ProtNLM"/>
    </source>
</evidence>
<keyword evidence="1" id="KW-0472">Membrane</keyword>
<accession>A0A521EEE0</accession>
<dbReference type="RefSeq" id="WP_142455142.1">
    <property type="nucleotide sequence ID" value="NZ_FXTP01000011.1"/>
</dbReference>
<evidence type="ECO:0000256" key="1">
    <source>
        <dbReference type="SAM" id="Phobius"/>
    </source>
</evidence>
<organism evidence="2 3">
    <name type="scientific">Gracilimonas mengyeensis</name>
    <dbReference type="NCBI Taxonomy" id="1302730"/>
    <lineage>
        <taxon>Bacteria</taxon>
        <taxon>Pseudomonadati</taxon>
        <taxon>Balneolota</taxon>
        <taxon>Balneolia</taxon>
        <taxon>Balneolales</taxon>
        <taxon>Balneolaceae</taxon>
        <taxon>Gracilimonas</taxon>
    </lineage>
</organism>
<dbReference type="EMBL" id="FXTP01000011">
    <property type="protein sequence ID" value="SMO82268.1"/>
    <property type="molecule type" value="Genomic_DNA"/>
</dbReference>
<dbReference type="Proteomes" id="UP000317557">
    <property type="component" value="Unassembled WGS sequence"/>
</dbReference>
<feature type="transmembrane region" description="Helical" evidence="1">
    <location>
        <begin position="7"/>
        <end position="30"/>
    </location>
</feature>
<evidence type="ECO:0000313" key="3">
    <source>
        <dbReference type="Proteomes" id="UP000317557"/>
    </source>
</evidence>
<keyword evidence="1" id="KW-0812">Transmembrane</keyword>
<keyword evidence="3" id="KW-1185">Reference proteome</keyword>
<name>A0A521EEE0_9BACT</name>